<dbReference type="PANTHER" id="PTHR33413:SF1">
    <property type="entry name" value="EXPRESSED PROTEIN"/>
    <property type="match status" value="1"/>
</dbReference>
<dbReference type="PANTHER" id="PTHR33413">
    <property type="entry name" value="EXPRESSED PROTEIN"/>
    <property type="match status" value="1"/>
</dbReference>
<dbReference type="KEGG" id="egu:105060946"/>
<evidence type="ECO:0000256" key="1">
    <source>
        <dbReference type="SAM" id="MobiDB-lite"/>
    </source>
</evidence>
<dbReference type="Proteomes" id="UP000504607">
    <property type="component" value="Unplaced"/>
</dbReference>
<accession>A0A6I9SG00</accession>
<organism evidence="2 3">
    <name type="scientific">Elaeis guineensis var. tenera</name>
    <name type="common">Oil palm</name>
    <dbReference type="NCBI Taxonomy" id="51953"/>
    <lineage>
        <taxon>Eukaryota</taxon>
        <taxon>Viridiplantae</taxon>
        <taxon>Streptophyta</taxon>
        <taxon>Embryophyta</taxon>
        <taxon>Tracheophyta</taxon>
        <taxon>Spermatophyta</taxon>
        <taxon>Magnoliopsida</taxon>
        <taxon>Liliopsida</taxon>
        <taxon>Arecaceae</taxon>
        <taxon>Arecoideae</taxon>
        <taxon>Cocoseae</taxon>
        <taxon>Elaeidinae</taxon>
        <taxon>Elaeis</taxon>
    </lineage>
</organism>
<dbReference type="Pfam" id="PF14009">
    <property type="entry name" value="PADRE"/>
    <property type="match status" value="1"/>
</dbReference>
<proteinExistence type="predicted"/>
<gene>
    <name evidence="3" type="primary">LOC105060946</name>
</gene>
<dbReference type="InParanoid" id="A0A6I9SG00"/>
<evidence type="ECO:0000313" key="2">
    <source>
        <dbReference type="Proteomes" id="UP000504607"/>
    </source>
</evidence>
<feature type="region of interest" description="Disordered" evidence="1">
    <location>
        <begin position="104"/>
        <end position="144"/>
    </location>
</feature>
<dbReference type="OrthoDB" id="747498at2759"/>
<dbReference type="AlphaFoldDB" id="A0A6I9SG00"/>
<reference evidence="3" key="1">
    <citation type="submission" date="2025-08" db="UniProtKB">
        <authorList>
            <consortium name="RefSeq"/>
        </authorList>
    </citation>
    <scope>IDENTIFICATION</scope>
</reference>
<dbReference type="FunCoup" id="A0A6I9SG00">
    <property type="interactions" value="1273"/>
</dbReference>
<protein>
    <submittedName>
        <fullName evidence="3">Uncharacterized protein LOC105060946 isoform X1</fullName>
    </submittedName>
</protein>
<dbReference type="GeneID" id="105060946"/>
<dbReference type="InterPro" id="IPR025322">
    <property type="entry name" value="PADRE_dom"/>
</dbReference>
<dbReference type="RefSeq" id="XP_010943135.1">
    <property type="nucleotide sequence ID" value="XM_010944833.3"/>
</dbReference>
<name>A0A6I9SG00_ELAGV</name>
<evidence type="ECO:0000313" key="3">
    <source>
        <dbReference type="RefSeq" id="XP_010943135.1"/>
    </source>
</evidence>
<sequence>MGNCQAAEAATVVIQHPSGRVERVYWSLSASQVMAANPGHYVAVIITSTATSSDGSSNAPVKHLKLLRPDDTLHIGHVYRLVSFEEVLREFASKRHVKLSRLLVKQKDKPSSRRATTGGGGGGGGGDRERRRGGGGRVAEPESSPTMVALTWDGWYLSLLQPQVVESPDRVEAEFEELVQRLASNRRSSSGVVARHGQWRPALQSIAESGS</sequence>
<keyword evidence="2" id="KW-1185">Reference proteome</keyword>